<name>A0A179UX82_BLAGS</name>
<keyword evidence="2" id="KW-1185">Reference proteome</keyword>
<dbReference type="VEuPathDB" id="FungiDB:BDBG_07110"/>
<evidence type="ECO:0000313" key="2">
    <source>
        <dbReference type="Proteomes" id="UP000002038"/>
    </source>
</evidence>
<evidence type="ECO:0000313" key="1">
    <source>
        <dbReference type="EMBL" id="OAT11661.1"/>
    </source>
</evidence>
<dbReference type="Proteomes" id="UP000002038">
    <property type="component" value="Unassembled WGS sequence"/>
</dbReference>
<proteinExistence type="predicted"/>
<dbReference type="KEGG" id="bgh:BDBG_07110"/>
<reference evidence="2" key="1">
    <citation type="journal article" date="2015" name="PLoS Genet.">
        <title>The dynamic genome and transcriptome of the human fungal pathogen Blastomyces and close relative Emmonsia.</title>
        <authorList>
            <person name="Munoz J.F."/>
            <person name="Gauthier G.M."/>
            <person name="Desjardins C.A."/>
            <person name="Gallo J.E."/>
            <person name="Holder J."/>
            <person name="Sullivan T.D."/>
            <person name="Marty A.J."/>
            <person name="Carmen J.C."/>
            <person name="Chen Z."/>
            <person name="Ding L."/>
            <person name="Gujja S."/>
            <person name="Magrini V."/>
            <person name="Misas E."/>
            <person name="Mitreva M."/>
            <person name="Priest M."/>
            <person name="Saif S."/>
            <person name="Whiston E.A."/>
            <person name="Young S."/>
            <person name="Zeng Q."/>
            <person name="Goldman W.E."/>
            <person name="Mardis E.R."/>
            <person name="Taylor J.W."/>
            <person name="McEwen J.G."/>
            <person name="Clay O.K."/>
            <person name="Klein B.S."/>
            <person name="Cuomo C.A."/>
        </authorList>
    </citation>
    <scope>NUCLEOTIDE SEQUENCE [LARGE SCALE GENOMIC DNA]</scope>
    <source>
        <strain evidence="2">SLH14081</strain>
    </source>
</reference>
<dbReference type="OrthoDB" id="4189818at2759"/>
<dbReference type="RefSeq" id="XP_031579973.1">
    <property type="nucleotide sequence ID" value="XM_031722940.1"/>
</dbReference>
<accession>A0A179UX82</accession>
<organism evidence="1 2">
    <name type="scientific">Blastomyces gilchristii (strain SLH14081)</name>
    <name type="common">Blastomyces dermatitidis</name>
    <dbReference type="NCBI Taxonomy" id="559298"/>
    <lineage>
        <taxon>Eukaryota</taxon>
        <taxon>Fungi</taxon>
        <taxon>Dikarya</taxon>
        <taxon>Ascomycota</taxon>
        <taxon>Pezizomycotina</taxon>
        <taxon>Eurotiomycetes</taxon>
        <taxon>Eurotiomycetidae</taxon>
        <taxon>Onygenales</taxon>
        <taxon>Ajellomycetaceae</taxon>
        <taxon>Blastomyces</taxon>
    </lineage>
</organism>
<dbReference type="EMBL" id="GG657464">
    <property type="protein sequence ID" value="OAT11661.1"/>
    <property type="molecule type" value="Genomic_DNA"/>
</dbReference>
<dbReference type="AlphaFoldDB" id="A0A179UX82"/>
<protein>
    <submittedName>
        <fullName evidence="1">Uncharacterized protein</fullName>
    </submittedName>
</protein>
<gene>
    <name evidence="1" type="ORF">BDBG_07110</name>
</gene>
<sequence length="71" mass="8222">MSSVTVHLSVSEDWKFWYKHMLEYAKNKKVSDFIILDKPDIFSAQEEPLKPECSEEATAEVKIAYNIKITA</sequence>
<dbReference type="GeneID" id="8502791"/>